<gene>
    <name evidence="1" type="ORF">B9T62_16285</name>
</gene>
<dbReference type="Proteomes" id="UP000249890">
    <property type="component" value="Chromosome"/>
</dbReference>
<dbReference type="OrthoDB" id="1683573at2"/>
<name>A0A2Z2KM44_9BACL</name>
<proteinExistence type="predicted"/>
<protein>
    <recommendedName>
        <fullName evidence="3">YlzJ-like protein</fullName>
    </recommendedName>
</protein>
<dbReference type="EMBL" id="CP021780">
    <property type="protein sequence ID" value="ASA22202.1"/>
    <property type="molecule type" value="Genomic_DNA"/>
</dbReference>
<sequence length="71" mass="7772">MIFYTVMPMEEIWEGAIHTSAPTMEVSVAGVVMEVEPLEQGRGRIVRLLQCPLDSYLNPALSPGAVVSLLK</sequence>
<dbReference type="AlphaFoldDB" id="A0A2Z2KM44"/>
<organism evidence="1 2">
    <name type="scientific">Paenibacillus donghaensis</name>
    <dbReference type="NCBI Taxonomy" id="414771"/>
    <lineage>
        <taxon>Bacteria</taxon>
        <taxon>Bacillati</taxon>
        <taxon>Bacillota</taxon>
        <taxon>Bacilli</taxon>
        <taxon>Bacillales</taxon>
        <taxon>Paenibacillaceae</taxon>
        <taxon>Paenibacillus</taxon>
    </lineage>
</organism>
<dbReference type="InterPro" id="IPR025619">
    <property type="entry name" value="YlzJ"/>
</dbReference>
<keyword evidence="2" id="KW-1185">Reference proteome</keyword>
<dbReference type="Pfam" id="PF14035">
    <property type="entry name" value="YlzJ"/>
    <property type="match status" value="1"/>
</dbReference>
<dbReference type="RefSeq" id="WP_087916203.1">
    <property type="nucleotide sequence ID" value="NZ_CP021780.1"/>
</dbReference>
<reference evidence="1 2" key="1">
    <citation type="submission" date="2017-06" db="EMBL/GenBank/DDBJ databases">
        <title>Complete genome sequence of Paenibacillus donghaensis KCTC 13049T isolated from East Sea sediment, South Korea.</title>
        <authorList>
            <person name="Jung B.K."/>
            <person name="Hong S.-J."/>
            <person name="Shin J.-H."/>
        </authorList>
    </citation>
    <scope>NUCLEOTIDE SEQUENCE [LARGE SCALE GENOMIC DNA]</scope>
    <source>
        <strain evidence="1 2">KCTC 13049</strain>
    </source>
</reference>
<evidence type="ECO:0000313" key="1">
    <source>
        <dbReference type="EMBL" id="ASA22202.1"/>
    </source>
</evidence>
<dbReference type="KEGG" id="pdh:B9T62_16285"/>
<evidence type="ECO:0008006" key="3">
    <source>
        <dbReference type="Google" id="ProtNLM"/>
    </source>
</evidence>
<accession>A0A2Z2KM44</accession>
<evidence type="ECO:0000313" key="2">
    <source>
        <dbReference type="Proteomes" id="UP000249890"/>
    </source>
</evidence>